<evidence type="ECO:0000256" key="1">
    <source>
        <dbReference type="ARBA" id="ARBA00022737"/>
    </source>
</evidence>
<dbReference type="Gene3D" id="1.25.40.10">
    <property type="entry name" value="Tetratricopeptide repeat domain"/>
    <property type="match status" value="2"/>
</dbReference>
<dbReference type="Pfam" id="PF13432">
    <property type="entry name" value="TPR_16"/>
    <property type="match status" value="1"/>
</dbReference>
<dbReference type="InterPro" id="IPR019734">
    <property type="entry name" value="TPR_rpt"/>
</dbReference>
<keyword evidence="1" id="KW-0677">Repeat</keyword>
<gene>
    <name evidence="4" type="ORF">CLV55_11338</name>
</gene>
<dbReference type="AlphaFoldDB" id="A0A328Y812"/>
<evidence type="ECO:0000313" key="4">
    <source>
        <dbReference type="EMBL" id="RAR70049.1"/>
    </source>
</evidence>
<sequence length="440" mass="50008">MKIKHILLTGTLMVSMSTFAQKEELKALKKLYGKDEIKGEDLSQYKALVDKVIPMATEEGDKVYAYFYKSMIPVLESLAIDKTMPPLQIQMALMKLMSPKSITELATGLNATLDYEKKPGNKKVYTDDINETISSFKPDMLNFAIALGNQKKYKESAEVLYSIYQLDKKDTDNLYYAANYAIEGQDYDKALQYYKELKSINYIGDKIMYYAKNKASNAEESFTEKSVRDKMVELGTHMAPREEKLPSKKGEIVKNIALILIEQGKSNEALEALTDARKENPDDVSLITSQADVYFKLKDTENYKKLINEALAKKPNDEILLFNLGVTSANSGQLADAEKYYRKVIEINPNYVNAYLNLADVILKPDAKIVDEINKLTNSDKDNKRFDVLKVERKKLFNSAMPLLEKAHDLDPKNEDVKSVLKSVYSFLELTDKIKALKSE</sequence>
<organism evidence="4 5">
    <name type="scientific">Flavobacterium aciduliphilum</name>
    <dbReference type="NCBI Taxonomy" id="1101402"/>
    <lineage>
        <taxon>Bacteria</taxon>
        <taxon>Pseudomonadati</taxon>
        <taxon>Bacteroidota</taxon>
        <taxon>Flavobacteriia</taxon>
        <taxon>Flavobacteriales</taxon>
        <taxon>Flavobacteriaceae</taxon>
        <taxon>Flavobacterium</taxon>
    </lineage>
</organism>
<proteinExistence type="predicted"/>
<dbReference type="Proteomes" id="UP000248840">
    <property type="component" value="Unassembled WGS sequence"/>
</dbReference>
<keyword evidence="2 3" id="KW-0802">TPR repeat</keyword>
<dbReference type="InterPro" id="IPR011990">
    <property type="entry name" value="TPR-like_helical_dom_sf"/>
</dbReference>
<dbReference type="EMBL" id="QLSZ01000013">
    <property type="protein sequence ID" value="RAR70049.1"/>
    <property type="molecule type" value="Genomic_DNA"/>
</dbReference>
<keyword evidence="5" id="KW-1185">Reference proteome</keyword>
<dbReference type="SUPFAM" id="SSF48452">
    <property type="entry name" value="TPR-like"/>
    <property type="match status" value="2"/>
</dbReference>
<dbReference type="Pfam" id="PF00515">
    <property type="entry name" value="TPR_1"/>
    <property type="match status" value="1"/>
</dbReference>
<accession>A0A328Y812</accession>
<dbReference type="InterPro" id="IPR051685">
    <property type="entry name" value="Ycf3/AcsC/BcsC/TPR_MFPF"/>
</dbReference>
<protein>
    <submittedName>
        <fullName evidence="4">Tetratricopeptide repeat protein</fullName>
    </submittedName>
</protein>
<reference evidence="4 5" key="1">
    <citation type="submission" date="2018-06" db="EMBL/GenBank/DDBJ databases">
        <title>Genomic Encyclopedia of Archaeal and Bacterial Type Strains, Phase II (KMG-II): from individual species to whole genera.</title>
        <authorList>
            <person name="Goeker M."/>
        </authorList>
    </citation>
    <scope>NUCLEOTIDE SEQUENCE [LARGE SCALE GENOMIC DNA]</scope>
    <source>
        <strain evidence="4 5">DSM 25663</strain>
    </source>
</reference>
<evidence type="ECO:0000313" key="5">
    <source>
        <dbReference type="Proteomes" id="UP000248840"/>
    </source>
</evidence>
<name>A0A328Y812_9FLAO</name>
<evidence type="ECO:0000256" key="3">
    <source>
        <dbReference type="PROSITE-ProRule" id="PRU00339"/>
    </source>
</evidence>
<dbReference type="OrthoDB" id="1149028at2"/>
<feature type="repeat" description="TPR" evidence="3">
    <location>
        <begin position="318"/>
        <end position="351"/>
    </location>
</feature>
<dbReference type="SMART" id="SM00028">
    <property type="entry name" value="TPR"/>
    <property type="match status" value="3"/>
</dbReference>
<comment type="caution">
    <text evidence="4">The sequence shown here is derived from an EMBL/GenBank/DDBJ whole genome shotgun (WGS) entry which is preliminary data.</text>
</comment>
<dbReference type="RefSeq" id="WP_112114017.1">
    <property type="nucleotide sequence ID" value="NZ_QLSZ01000013.1"/>
</dbReference>
<evidence type="ECO:0000256" key="2">
    <source>
        <dbReference type="ARBA" id="ARBA00022803"/>
    </source>
</evidence>
<dbReference type="PROSITE" id="PS50005">
    <property type="entry name" value="TPR"/>
    <property type="match status" value="1"/>
</dbReference>
<dbReference type="PANTHER" id="PTHR44943">
    <property type="entry name" value="CELLULOSE SYNTHASE OPERON PROTEIN C"/>
    <property type="match status" value="1"/>
</dbReference>
<dbReference type="PANTHER" id="PTHR44943:SF8">
    <property type="entry name" value="TPR REPEAT-CONTAINING PROTEIN MJ0263"/>
    <property type="match status" value="1"/>
</dbReference>